<evidence type="ECO:0000256" key="4">
    <source>
        <dbReference type="ARBA" id="ARBA00022989"/>
    </source>
</evidence>
<dbReference type="PRINTS" id="PR00896">
    <property type="entry name" value="VASOPRESSINR"/>
</dbReference>
<comment type="caution">
    <text evidence="10">Lacks conserved residue(s) required for the propagation of feature annotation.</text>
</comment>
<dbReference type="PRINTS" id="PR00237">
    <property type="entry name" value="GPCRRHODOPSN"/>
</dbReference>
<keyword evidence="4 10" id="KW-1133">Transmembrane helix</keyword>
<keyword evidence="2" id="KW-1003">Cell membrane</keyword>
<feature type="transmembrane region" description="Helical" evidence="10">
    <location>
        <begin position="118"/>
        <end position="140"/>
    </location>
</feature>
<proteinExistence type="inferred from homology"/>
<keyword evidence="13" id="KW-1185">Reference proteome</keyword>
<organism evidence="12 13">
    <name type="scientific">Meganyctiphanes norvegica</name>
    <name type="common">Northern krill</name>
    <name type="synonym">Thysanopoda norvegica</name>
    <dbReference type="NCBI Taxonomy" id="48144"/>
    <lineage>
        <taxon>Eukaryota</taxon>
        <taxon>Metazoa</taxon>
        <taxon>Ecdysozoa</taxon>
        <taxon>Arthropoda</taxon>
        <taxon>Crustacea</taxon>
        <taxon>Multicrustacea</taxon>
        <taxon>Malacostraca</taxon>
        <taxon>Eumalacostraca</taxon>
        <taxon>Eucarida</taxon>
        <taxon>Euphausiacea</taxon>
        <taxon>Euphausiidae</taxon>
        <taxon>Meganyctiphanes</taxon>
    </lineage>
</organism>
<comment type="caution">
    <text evidence="12">The sequence shown here is derived from an EMBL/GenBank/DDBJ whole genome shotgun (WGS) entry which is preliminary data.</text>
</comment>
<evidence type="ECO:0000256" key="7">
    <source>
        <dbReference type="ARBA" id="ARBA00023170"/>
    </source>
</evidence>
<dbReference type="PANTHER" id="PTHR24241:SF161">
    <property type="entry name" value="G-PROTEIN COUPLED RECEPTORS FAMILY 1 PROFILE DOMAIN-CONTAINING PROTEIN"/>
    <property type="match status" value="1"/>
</dbReference>
<evidence type="ECO:0000256" key="10">
    <source>
        <dbReference type="RuleBase" id="RU046427"/>
    </source>
</evidence>
<evidence type="ECO:0000256" key="5">
    <source>
        <dbReference type="ARBA" id="ARBA00023040"/>
    </source>
</evidence>
<keyword evidence="7 10" id="KW-0675">Receptor</keyword>
<dbReference type="Pfam" id="PF00001">
    <property type="entry name" value="7tm_1"/>
    <property type="match status" value="1"/>
</dbReference>
<dbReference type="PANTHER" id="PTHR24241">
    <property type="entry name" value="NEUROPEPTIDE RECEPTOR-RELATED G-PROTEIN COUPLED RECEPTOR"/>
    <property type="match status" value="1"/>
</dbReference>
<dbReference type="GO" id="GO:0032870">
    <property type="term" value="P:cellular response to hormone stimulus"/>
    <property type="evidence" value="ECO:0007669"/>
    <property type="project" value="TreeGrafter"/>
</dbReference>
<dbReference type="Gene3D" id="1.20.1070.10">
    <property type="entry name" value="Rhodopsin 7-helix transmembrane proteins"/>
    <property type="match status" value="1"/>
</dbReference>
<comment type="subcellular location">
    <subcellularLocation>
        <location evidence="1 10">Cell membrane</location>
        <topology evidence="1 10">Multi-pass membrane protein</topology>
    </subcellularLocation>
</comment>
<accession>A0AAV2R8S2</accession>
<feature type="transmembrane region" description="Helical" evidence="10">
    <location>
        <begin position="160"/>
        <end position="181"/>
    </location>
</feature>
<dbReference type="InterPro" id="IPR017452">
    <property type="entry name" value="GPCR_Rhodpsn_7TM"/>
</dbReference>
<evidence type="ECO:0000256" key="2">
    <source>
        <dbReference type="ARBA" id="ARBA00022475"/>
    </source>
</evidence>
<evidence type="ECO:0000256" key="6">
    <source>
        <dbReference type="ARBA" id="ARBA00023136"/>
    </source>
</evidence>
<comment type="similarity">
    <text evidence="10">Belongs to the G-protein coupled receptor 1 family. Vasopressin/oxytocin receptor subfamily.</text>
</comment>
<evidence type="ECO:0000256" key="3">
    <source>
        <dbReference type="ARBA" id="ARBA00022692"/>
    </source>
</evidence>
<dbReference type="AlphaFoldDB" id="A0AAV2R8S2"/>
<evidence type="ECO:0000259" key="11">
    <source>
        <dbReference type="PROSITE" id="PS50262"/>
    </source>
</evidence>
<dbReference type="SUPFAM" id="SSF81321">
    <property type="entry name" value="Family A G protein-coupled receptor-like"/>
    <property type="match status" value="1"/>
</dbReference>
<evidence type="ECO:0000256" key="1">
    <source>
        <dbReference type="ARBA" id="ARBA00004651"/>
    </source>
</evidence>
<dbReference type="InterPro" id="IPR000276">
    <property type="entry name" value="GPCR_Rhodpsn"/>
</dbReference>
<evidence type="ECO:0000256" key="9">
    <source>
        <dbReference type="ARBA" id="ARBA00023224"/>
    </source>
</evidence>
<dbReference type="Proteomes" id="UP001497623">
    <property type="component" value="Unassembled WGS sequence"/>
</dbReference>
<dbReference type="GO" id="GO:0005000">
    <property type="term" value="F:vasopressin receptor activity"/>
    <property type="evidence" value="ECO:0007669"/>
    <property type="project" value="InterPro"/>
</dbReference>
<feature type="transmembrane region" description="Helical" evidence="10">
    <location>
        <begin position="255"/>
        <end position="277"/>
    </location>
</feature>
<reference evidence="12 13" key="1">
    <citation type="submission" date="2024-05" db="EMBL/GenBank/DDBJ databases">
        <authorList>
            <person name="Wallberg A."/>
        </authorList>
    </citation>
    <scope>NUCLEOTIDE SEQUENCE [LARGE SCALE GENOMIC DNA]</scope>
</reference>
<gene>
    <name evidence="12" type="ORF">MNOR_LOCUS22224</name>
</gene>
<keyword evidence="9 10" id="KW-0807">Transducer</keyword>
<feature type="transmembrane region" description="Helical" evidence="10">
    <location>
        <begin position="81"/>
        <end position="109"/>
    </location>
</feature>
<dbReference type="PROSITE" id="PS00237">
    <property type="entry name" value="G_PROTEIN_RECEP_F1_1"/>
    <property type="match status" value="1"/>
</dbReference>
<name>A0AAV2R8S2_MEGNR</name>
<feature type="domain" description="G-protein coupled receptors family 1 profile" evidence="11">
    <location>
        <begin position="99"/>
        <end position="303"/>
    </location>
</feature>
<keyword evidence="8 10" id="KW-0325">Glycoprotein</keyword>
<feature type="transmembrane region" description="Helical" evidence="10">
    <location>
        <begin position="202"/>
        <end position="222"/>
    </location>
</feature>
<keyword evidence="6 10" id="KW-0472">Membrane</keyword>
<dbReference type="InterPro" id="IPR001817">
    <property type="entry name" value="Vasoprsn_rcpt"/>
</dbReference>
<dbReference type="EMBL" id="CAXKWB010018533">
    <property type="protein sequence ID" value="CAL4120939.1"/>
    <property type="molecule type" value="Genomic_DNA"/>
</dbReference>
<dbReference type="PROSITE" id="PS50262">
    <property type="entry name" value="G_PROTEIN_RECEP_F1_2"/>
    <property type="match status" value="1"/>
</dbReference>
<dbReference type="GO" id="GO:0042277">
    <property type="term" value="F:peptide binding"/>
    <property type="evidence" value="ECO:0007669"/>
    <property type="project" value="TreeGrafter"/>
</dbReference>
<sequence>MASSEINILVPSSAAWMLDKSWHSGFTSDMIVPPLESTMEHRYLNIGINTLIDGFKINISEELENFNATNETTSLQRDDDLVIWEITTLVIIFISTVFGNVLVICILLLRQKKITRMCYFILSLCVSDLITAFFNVLPQLAWEITYKFHGGDFLCRAVKYGQLLGPYLSSYLLVMTALDRYMAICHPLSNCSWTPRTAKNMILVAWLLAVLFCIPQVFIFSIRQRTSDHQWDCWANFILPWGPRAYVTWYALSEFFVPLIILTILYSCICQSIWLNAKTKKASKFDKQTYRGEPRTSKANLFVNLHRQRRSQEGLIVTRIHKSSMSDSDSSLNHHRSASLLNSPFRSSREERRLLGGSLHQHQVSTSEMFFFYERERVFVYTAAS</sequence>
<evidence type="ECO:0000256" key="8">
    <source>
        <dbReference type="ARBA" id="ARBA00023180"/>
    </source>
</evidence>
<evidence type="ECO:0000313" key="13">
    <source>
        <dbReference type="Proteomes" id="UP001497623"/>
    </source>
</evidence>
<keyword evidence="3 10" id="KW-0812">Transmembrane</keyword>
<keyword evidence="5 10" id="KW-0297">G-protein coupled receptor</keyword>
<protein>
    <recommendedName>
        <fullName evidence="11">G-protein coupled receptors family 1 profile domain-containing protein</fullName>
    </recommendedName>
</protein>
<evidence type="ECO:0000313" key="12">
    <source>
        <dbReference type="EMBL" id="CAL4120939.1"/>
    </source>
</evidence>
<dbReference type="GO" id="GO:0005886">
    <property type="term" value="C:plasma membrane"/>
    <property type="evidence" value="ECO:0007669"/>
    <property type="project" value="UniProtKB-SubCell"/>
</dbReference>